<feature type="domain" description="FAD/NAD(P)-binding" evidence="4">
    <location>
        <begin position="178"/>
        <end position="284"/>
    </location>
</feature>
<evidence type="ECO:0000256" key="1">
    <source>
        <dbReference type="ARBA" id="ARBA00018719"/>
    </source>
</evidence>
<name>A0ABV7SZ51_9SPHN</name>
<dbReference type="InterPro" id="IPR050097">
    <property type="entry name" value="Ferredoxin-NADP_redctase_2"/>
</dbReference>
<evidence type="ECO:0000256" key="3">
    <source>
        <dbReference type="ARBA" id="ARBA00023002"/>
    </source>
</evidence>
<dbReference type="PRINTS" id="PR00368">
    <property type="entry name" value="FADPNR"/>
</dbReference>
<reference evidence="6" key="1">
    <citation type="journal article" date="2019" name="Int. J. Syst. Evol. Microbiol.">
        <title>The Global Catalogue of Microorganisms (GCM) 10K type strain sequencing project: providing services to taxonomists for standard genome sequencing and annotation.</title>
        <authorList>
            <consortium name="The Broad Institute Genomics Platform"/>
            <consortium name="The Broad Institute Genome Sequencing Center for Infectious Disease"/>
            <person name="Wu L."/>
            <person name="Ma J."/>
        </authorList>
    </citation>
    <scope>NUCLEOTIDE SEQUENCE [LARGE SCALE GENOMIC DNA]</scope>
    <source>
        <strain evidence="6">KCTC 42739</strain>
    </source>
</reference>
<comment type="caution">
    <text evidence="5">The sequence shown here is derived from an EMBL/GenBank/DDBJ whole genome shotgun (WGS) entry which is preliminary data.</text>
</comment>
<keyword evidence="3" id="KW-0560">Oxidoreductase</keyword>
<evidence type="ECO:0000313" key="6">
    <source>
        <dbReference type="Proteomes" id="UP001595713"/>
    </source>
</evidence>
<sequence length="302" mass="31149">MQHDALVIGGSFAGLSAAMHIARARRSVCVVDAGAPRNRFADASHGFFGQDGNEPLSMIAGARAQLELYPTVRTVEGAATGASPITGGFAVSLASGETLTAAKLVLAFGISDVLPEVPGLAERWGKSVLHCPYCHGFEYGGQRLGVLQTMPMSAHQALLIADWGPTTLYLSGGDMPDAEMQAKLARRGVAIEPAPIVALRGNGTALSSLLLADGREARIEALYLAPRSRLNSSIAEQLGCALDDGPFGPVIRTDAAKLTTVPGVYAAGDAARAPHNASWAAADGVTAGVSLHQSLVFEPLAA</sequence>
<dbReference type="PRINTS" id="PR00469">
    <property type="entry name" value="PNDRDTASEII"/>
</dbReference>
<dbReference type="EMBL" id="JBHRXP010000011">
    <property type="protein sequence ID" value="MFC3582196.1"/>
    <property type="molecule type" value="Genomic_DNA"/>
</dbReference>
<evidence type="ECO:0000259" key="4">
    <source>
        <dbReference type="Pfam" id="PF07992"/>
    </source>
</evidence>
<dbReference type="Proteomes" id="UP001595713">
    <property type="component" value="Unassembled WGS sequence"/>
</dbReference>
<dbReference type="RefSeq" id="WP_261295857.1">
    <property type="nucleotide sequence ID" value="NZ_JANQBK010000020.1"/>
</dbReference>
<keyword evidence="2" id="KW-0285">Flavoprotein</keyword>
<feature type="domain" description="FAD/NAD(P)-binding" evidence="4">
    <location>
        <begin position="4"/>
        <end position="140"/>
    </location>
</feature>
<dbReference type="Pfam" id="PF07992">
    <property type="entry name" value="Pyr_redox_2"/>
    <property type="match status" value="2"/>
</dbReference>
<evidence type="ECO:0000313" key="5">
    <source>
        <dbReference type="EMBL" id="MFC3582196.1"/>
    </source>
</evidence>
<protein>
    <recommendedName>
        <fullName evidence="1">Thioredoxin reductase</fullName>
    </recommendedName>
</protein>
<organism evidence="5 6">
    <name type="scientific">Sphingomonas hylomeconis</name>
    <dbReference type="NCBI Taxonomy" id="1395958"/>
    <lineage>
        <taxon>Bacteria</taxon>
        <taxon>Pseudomonadati</taxon>
        <taxon>Pseudomonadota</taxon>
        <taxon>Alphaproteobacteria</taxon>
        <taxon>Sphingomonadales</taxon>
        <taxon>Sphingomonadaceae</taxon>
        <taxon>Sphingomonas</taxon>
    </lineage>
</organism>
<keyword evidence="6" id="KW-1185">Reference proteome</keyword>
<gene>
    <name evidence="5" type="ORF">ACFONA_18655</name>
</gene>
<evidence type="ECO:0000256" key="2">
    <source>
        <dbReference type="ARBA" id="ARBA00022630"/>
    </source>
</evidence>
<dbReference type="PANTHER" id="PTHR48105">
    <property type="entry name" value="THIOREDOXIN REDUCTASE 1-RELATED-RELATED"/>
    <property type="match status" value="1"/>
</dbReference>
<dbReference type="InterPro" id="IPR036188">
    <property type="entry name" value="FAD/NAD-bd_sf"/>
</dbReference>
<dbReference type="SUPFAM" id="SSF51905">
    <property type="entry name" value="FAD/NAD(P)-binding domain"/>
    <property type="match status" value="1"/>
</dbReference>
<accession>A0ABV7SZ51</accession>
<dbReference type="InterPro" id="IPR023753">
    <property type="entry name" value="FAD/NAD-binding_dom"/>
</dbReference>
<proteinExistence type="predicted"/>
<dbReference type="Gene3D" id="3.50.50.60">
    <property type="entry name" value="FAD/NAD(P)-binding domain"/>
    <property type="match status" value="2"/>
</dbReference>